<feature type="non-terminal residue" evidence="2">
    <location>
        <position position="230"/>
    </location>
</feature>
<accession>A0A0F8ZTN4</accession>
<dbReference type="AlphaFoldDB" id="A0A0F8ZTN4"/>
<reference evidence="2" key="1">
    <citation type="journal article" date="2015" name="Nature">
        <title>Complex archaea that bridge the gap between prokaryotes and eukaryotes.</title>
        <authorList>
            <person name="Spang A."/>
            <person name="Saw J.H."/>
            <person name="Jorgensen S.L."/>
            <person name="Zaremba-Niedzwiedzka K."/>
            <person name="Martijn J."/>
            <person name="Lind A.E."/>
            <person name="van Eijk R."/>
            <person name="Schleper C."/>
            <person name="Guy L."/>
            <person name="Ettema T.J."/>
        </authorList>
    </citation>
    <scope>NUCLEOTIDE SEQUENCE</scope>
</reference>
<protein>
    <submittedName>
        <fullName evidence="2">Uncharacterized protein</fullName>
    </submittedName>
</protein>
<keyword evidence="1" id="KW-1133">Transmembrane helix</keyword>
<proteinExistence type="predicted"/>
<keyword evidence="1" id="KW-0472">Membrane</keyword>
<dbReference type="EMBL" id="LAZR01046165">
    <property type="protein sequence ID" value="KKK97178.1"/>
    <property type="molecule type" value="Genomic_DNA"/>
</dbReference>
<evidence type="ECO:0000313" key="2">
    <source>
        <dbReference type="EMBL" id="KKK97178.1"/>
    </source>
</evidence>
<gene>
    <name evidence="2" type="ORF">LCGC14_2655340</name>
</gene>
<keyword evidence="1" id="KW-0812">Transmembrane</keyword>
<sequence>MNSVNKSRTSFKLRLLKRLVHKNGIFPLIATVVISLYIVLILFIILTPLIKIPLYTQQDTIYNETIYPDEHYIKKIGWIRTTPYPISEIYLSLQSDRDVFLYIFDQNQYLYYLERKVEDLGITNLDCIASIKGDSEGTISMNFEKKVNPLYIIIDTNGASTEVEIYSLTYRYTLFERSWYIWALIIFIIFLITSSIAFYIKKKYNPWNYFHPKITKIAYKKFKDGHYDDS</sequence>
<feature type="transmembrane region" description="Helical" evidence="1">
    <location>
        <begin position="24"/>
        <end position="46"/>
    </location>
</feature>
<evidence type="ECO:0000256" key="1">
    <source>
        <dbReference type="SAM" id="Phobius"/>
    </source>
</evidence>
<organism evidence="2">
    <name type="scientific">marine sediment metagenome</name>
    <dbReference type="NCBI Taxonomy" id="412755"/>
    <lineage>
        <taxon>unclassified sequences</taxon>
        <taxon>metagenomes</taxon>
        <taxon>ecological metagenomes</taxon>
    </lineage>
</organism>
<comment type="caution">
    <text evidence="2">The sequence shown here is derived from an EMBL/GenBank/DDBJ whole genome shotgun (WGS) entry which is preliminary data.</text>
</comment>
<feature type="transmembrane region" description="Helical" evidence="1">
    <location>
        <begin position="179"/>
        <end position="200"/>
    </location>
</feature>
<name>A0A0F8ZTN4_9ZZZZ</name>